<organism evidence="1 2">
    <name type="scientific">Novosphingobium indicum</name>
    <dbReference type="NCBI Taxonomy" id="462949"/>
    <lineage>
        <taxon>Bacteria</taxon>
        <taxon>Pseudomonadati</taxon>
        <taxon>Pseudomonadota</taxon>
        <taxon>Alphaproteobacteria</taxon>
        <taxon>Sphingomonadales</taxon>
        <taxon>Sphingomonadaceae</taxon>
        <taxon>Novosphingobium</taxon>
    </lineage>
</organism>
<reference evidence="2" key="1">
    <citation type="journal article" date="2019" name="Int. J. Syst. Evol. Microbiol.">
        <title>The Global Catalogue of Microorganisms (GCM) 10K type strain sequencing project: providing services to taxonomists for standard genome sequencing and annotation.</title>
        <authorList>
            <consortium name="The Broad Institute Genomics Platform"/>
            <consortium name="The Broad Institute Genome Sequencing Center for Infectious Disease"/>
            <person name="Wu L."/>
            <person name="Ma J."/>
        </authorList>
    </citation>
    <scope>NUCLEOTIDE SEQUENCE [LARGE SCALE GENOMIC DNA]</scope>
    <source>
        <strain evidence="2">CGMCC 1.6784</strain>
    </source>
</reference>
<sequence length="61" mass="6419">MDAIAATHEGDIQMIDSTSVRAHQQAATAKRGIEIIVSVVPEVASRPKSTRLSMGKASRSG</sequence>
<evidence type="ECO:0000313" key="1">
    <source>
        <dbReference type="EMBL" id="GGN62333.1"/>
    </source>
</evidence>
<dbReference type="EMBL" id="BMLK01000045">
    <property type="protein sequence ID" value="GGN62333.1"/>
    <property type="molecule type" value="Genomic_DNA"/>
</dbReference>
<comment type="caution">
    <text evidence="1">The sequence shown here is derived from an EMBL/GenBank/DDBJ whole genome shotgun (WGS) entry which is preliminary data.</text>
</comment>
<name>A0ABQ2K2Q6_9SPHN</name>
<gene>
    <name evidence="1" type="ORF">GCM10011349_45940</name>
</gene>
<accession>A0ABQ2K2Q6</accession>
<protein>
    <recommendedName>
        <fullName evidence="3">Transposase</fullName>
    </recommendedName>
</protein>
<proteinExistence type="predicted"/>
<evidence type="ECO:0000313" key="2">
    <source>
        <dbReference type="Proteomes" id="UP000605099"/>
    </source>
</evidence>
<dbReference type="Proteomes" id="UP000605099">
    <property type="component" value="Unassembled WGS sequence"/>
</dbReference>
<evidence type="ECO:0008006" key="3">
    <source>
        <dbReference type="Google" id="ProtNLM"/>
    </source>
</evidence>
<keyword evidence="2" id="KW-1185">Reference proteome</keyword>